<name>A0AAV4TJN5_9ARAC</name>
<organism evidence="1 2">
    <name type="scientific">Caerostris darwini</name>
    <dbReference type="NCBI Taxonomy" id="1538125"/>
    <lineage>
        <taxon>Eukaryota</taxon>
        <taxon>Metazoa</taxon>
        <taxon>Ecdysozoa</taxon>
        <taxon>Arthropoda</taxon>
        <taxon>Chelicerata</taxon>
        <taxon>Arachnida</taxon>
        <taxon>Araneae</taxon>
        <taxon>Araneomorphae</taxon>
        <taxon>Entelegynae</taxon>
        <taxon>Araneoidea</taxon>
        <taxon>Araneidae</taxon>
        <taxon>Caerostris</taxon>
    </lineage>
</organism>
<evidence type="ECO:0008006" key="3">
    <source>
        <dbReference type="Google" id="ProtNLM"/>
    </source>
</evidence>
<proteinExistence type="predicted"/>
<protein>
    <recommendedName>
        <fullName evidence="3">Transposase IS30-like HTH domain-containing protein</fullName>
    </recommendedName>
</protein>
<comment type="caution">
    <text evidence="1">The sequence shown here is derived from an EMBL/GenBank/DDBJ whole genome shotgun (WGS) entry which is preliminary data.</text>
</comment>
<accession>A0AAV4TJN5</accession>
<dbReference type="EMBL" id="BPLQ01009624">
    <property type="protein sequence ID" value="GIY45414.1"/>
    <property type="molecule type" value="Genomic_DNA"/>
</dbReference>
<dbReference type="Proteomes" id="UP001054837">
    <property type="component" value="Unassembled WGS sequence"/>
</dbReference>
<reference evidence="1 2" key="1">
    <citation type="submission" date="2021-06" db="EMBL/GenBank/DDBJ databases">
        <title>Caerostris darwini draft genome.</title>
        <authorList>
            <person name="Kono N."/>
            <person name="Arakawa K."/>
        </authorList>
    </citation>
    <scope>NUCLEOTIDE SEQUENCE [LARGE SCALE GENOMIC DNA]</scope>
</reference>
<evidence type="ECO:0000313" key="1">
    <source>
        <dbReference type="EMBL" id="GIY45414.1"/>
    </source>
</evidence>
<sequence>MDLKGKEITPEERKIIIKLRNEGKTLQEIGKIVGRYFLYPLSKVCCSSIQRVINSYTSSKSIISKPSSGRLSKLAARGKRYVFKSGILTFVFFCLMDTNIQASFRMKVAEVSRKPKVSAMKLTKSGSFPILERSLITLTDDRRRLDCTPLLAGRMAYHDVAEDPCCSNIRV</sequence>
<dbReference type="AlphaFoldDB" id="A0AAV4TJN5"/>
<evidence type="ECO:0000313" key="2">
    <source>
        <dbReference type="Proteomes" id="UP001054837"/>
    </source>
</evidence>
<gene>
    <name evidence="1" type="ORF">CDAR_442011</name>
</gene>
<keyword evidence="2" id="KW-1185">Reference proteome</keyword>